<dbReference type="RefSeq" id="WP_068450810.1">
    <property type="nucleotide sequence ID" value="NZ_CP150660.1"/>
</dbReference>
<feature type="domain" description="RmlD-like substrate binding" evidence="7">
    <location>
        <begin position="3"/>
        <end position="294"/>
    </location>
</feature>
<comment type="similarity">
    <text evidence="2 6">Belongs to the dTDP-4-dehydrorhamnose reductase family.</text>
</comment>
<dbReference type="InterPro" id="IPR005913">
    <property type="entry name" value="dTDP_dehydrorham_reduct"/>
</dbReference>
<keyword evidence="6" id="KW-0560">Oxidoreductase</keyword>
<evidence type="ECO:0000313" key="9">
    <source>
        <dbReference type="Proteomes" id="UP000076923"/>
    </source>
</evidence>
<proteinExistence type="inferred from homology"/>
<evidence type="ECO:0000259" key="7">
    <source>
        <dbReference type="Pfam" id="PF04321"/>
    </source>
</evidence>
<evidence type="ECO:0000256" key="6">
    <source>
        <dbReference type="RuleBase" id="RU364082"/>
    </source>
</evidence>
<comment type="catalytic activity">
    <reaction evidence="5">
        <text>dTDP-beta-L-rhamnose + NADP(+) = dTDP-4-dehydro-beta-L-rhamnose + NADPH + H(+)</text>
        <dbReference type="Rhea" id="RHEA:21796"/>
        <dbReference type="ChEBI" id="CHEBI:15378"/>
        <dbReference type="ChEBI" id="CHEBI:57510"/>
        <dbReference type="ChEBI" id="CHEBI:57783"/>
        <dbReference type="ChEBI" id="CHEBI:58349"/>
        <dbReference type="ChEBI" id="CHEBI:62830"/>
        <dbReference type="EC" id="1.1.1.133"/>
    </reaction>
</comment>
<comment type="pathway">
    <text evidence="1 6">Carbohydrate biosynthesis; dTDP-L-rhamnose biosynthesis.</text>
</comment>
<evidence type="ECO:0000256" key="5">
    <source>
        <dbReference type="ARBA" id="ARBA00048200"/>
    </source>
</evidence>
<dbReference type="STRING" id="1333662.LPB303_12805"/>
<dbReference type="SUPFAM" id="SSF51735">
    <property type="entry name" value="NAD(P)-binding Rossmann-fold domains"/>
    <property type="match status" value="1"/>
</dbReference>
<organism evidence="8 9">
    <name type="scientific">Polaribacter atrinae</name>
    <dbReference type="NCBI Taxonomy" id="1333662"/>
    <lineage>
        <taxon>Bacteria</taxon>
        <taxon>Pseudomonadati</taxon>
        <taxon>Bacteroidota</taxon>
        <taxon>Flavobacteriia</taxon>
        <taxon>Flavobacteriales</taxon>
        <taxon>Flavobacteriaceae</taxon>
    </lineage>
</organism>
<dbReference type="PANTHER" id="PTHR10491">
    <property type="entry name" value="DTDP-4-DEHYDRORHAMNOSE REDUCTASE"/>
    <property type="match status" value="1"/>
</dbReference>
<dbReference type="Proteomes" id="UP000076923">
    <property type="component" value="Unassembled WGS sequence"/>
</dbReference>
<dbReference type="EC" id="1.1.1.133" evidence="3 6"/>
<comment type="caution">
    <text evidence="8">The sequence shown here is derived from an EMBL/GenBank/DDBJ whole genome shotgun (WGS) entry which is preliminary data.</text>
</comment>
<dbReference type="Pfam" id="PF04321">
    <property type="entry name" value="RmlD_sub_bind"/>
    <property type="match status" value="1"/>
</dbReference>
<evidence type="ECO:0000256" key="3">
    <source>
        <dbReference type="ARBA" id="ARBA00012929"/>
    </source>
</evidence>
<keyword evidence="6" id="KW-0521">NADP</keyword>
<dbReference type="Gene3D" id="3.40.50.720">
    <property type="entry name" value="NAD(P)-binding Rossmann-like Domain"/>
    <property type="match status" value="1"/>
</dbReference>
<evidence type="ECO:0000256" key="4">
    <source>
        <dbReference type="ARBA" id="ARBA00017099"/>
    </source>
</evidence>
<keyword evidence="9" id="KW-1185">Reference proteome</keyword>
<evidence type="ECO:0000256" key="1">
    <source>
        <dbReference type="ARBA" id="ARBA00004781"/>
    </source>
</evidence>
<dbReference type="GO" id="GO:0019305">
    <property type="term" value="P:dTDP-rhamnose biosynthetic process"/>
    <property type="evidence" value="ECO:0007669"/>
    <property type="project" value="UniProtKB-UniPathway"/>
</dbReference>
<reference evidence="8 9" key="1">
    <citation type="submission" date="2016-02" db="EMBL/GenBank/DDBJ databases">
        <title>Draft genome sequence of Polaribacter atrinae KACC17473.</title>
        <authorList>
            <person name="Shin S.-K."/>
            <person name="Yi H."/>
        </authorList>
    </citation>
    <scope>NUCLEOTIDE SEQUENCE [LARGE SCALE GENOMIC DNA]</scope>
    <source>
        <strain evidence="8 9">KACC 17473</strain>
    </source>
</reference>
<name>A0A176T9K3_9FLAO</name>
<dbReference type="CDD" id="cd05254">
    <property type="entry name" value="dTDP_HR_like_SDR_e"/>
    <property type="match status" value="1"/>
</dbReference>
<evidence type="ECO:0000313" key="8">
    <source>
        <dbReference type="EMBL" id="OAD44509.1"/>
    </source>
</evidence>
<dbReference type="InterPro" id="IPR029903">
    <property type="entry name" value="RmlD-like-bd"/>
</dbReference>
<dbReference type="PANTHER" id="PTHR10491:SF4">
    <property type="entry name" value="METHIONINE ADENOSYLTRANSFERASE 2 SUBUNIT BETA"/>
    <property type="match status" value="1"/>
</dbReference>
<evidence type="ECO:0000256" key="2">
    <source>
        <dbReference type="ARBA" id="ARBA00010944"/>
    </source>
</evidence>
<comment type="function">
    <text evidence="6">Catalyzes the reduction of dTDP-6-deoxy-L-lyxo-4-hexulose to yield dTDP-L-rhamnose.</text>
</comment>
<dbReference type="UniPathway" id="UPA00124"/>
<sequence length="299" mass="33735">MVKVVVTGSNGLLGQSLLDLLLQEKENYEVYGFSRGENRSGRNDFSYVSIDITQEENLKKALIEIQPNFIINTAAMTQVDDCENQKAACDLLNVTVVKWLSEISEEVNAHLIHISTDFIFDGIKGNYKETDTANPLSYYGLSKLKSEELLLKSNINYTILRAILVYGKVFDMSRSNIVLWVKEMLEKGKEITIVDDQFRAPTYVKDLAIACKISMDKKALGIFNISSNGLLSVFDIAKEIAVAFNLDTNLIKPISTFTLNQTAPRPARTGFDLSKTNKELDFYPKSFKEDLQKFKEILI</sequence>
<dbReference type="GO" id="GO:0008831">
    <property type="term" value="F:dTDP-4-dehydrorhamnose reductase activity"/>
    <property type="evidence" value="ECO:0007669"/>
    <property type="project" value="UniProtKB-EC"/>
</dbReference>
<accession>A0A176T9K3</accession>
<dbReference type="AlphaFoldDB" id="A0A176T9K3"/>
<dbReference type="EMBL" id="LVWE01000050">
    <property type="protein sequence ID" value="OAD44509.1"/>
    <property type="molecule type" value="Genomic_DNA"/>
</dbReference>
<protein>
    <recommendedName>
        <fullName evidence="4 6">dTDP-4-dehydrorhamnose reductase</fullName>
        <ecNumber evidence="3 6">1.1.1.133</ecNumber>
    </recommendedName>
</protein>
<gene>
    <name evidence="8" type="ORF">LPB303_12805</name>
</gene>
<dbReference type="InterPro" id="IPR036291">
    <property type="entry name" value="NAD(P)-bd_dom_sf"/>
</dbReference>
<dbReference type="OrthoDB" id="9803892at2"/>